<organism evidence="1 2">
    <name type="scientific">Sclerotinia sclerotiorum (strain ATCC 18683 / 1980 / Ss-1)</name>
    <name type="common">White mold</name>
    <name type="synonym">Whetzelinia sclerotiorum</name>
    <dbReference type="NCBI Taxonomy" id="665079"/>
    <lineage>
        <taxon>Eukaryota</taxon>
        <taxon>Fungi</taxon>
        <taxon>Dikarya</taxon>
        <taxon>Ascomycota</taxon>
        <taxon>Pezizomycotina</taxon>
        <taxon>Leotiomycetes</taxon>
        <taxon>Helotiales</taxon>
        <taxon>Sclerotiniaceae</taxon>
        <taxon>Sclerotinia</taxon>
    </lineage>
</organism>
<dbReference type="KEGG" id="ssl:SS1G_09435"/>
<sequence length="122" mass="13678">MFGVEFLKNSCSACGIDFENLQLPVDELWRAGVFSSSSDLIGLLRGYTDEELGSDGFRKAVGLLPLRKDIFGCDEVEVLGLGDRNRVLEWPGTQERRNQELPDKQIICSGFTAKGTTKRYWV</sequence>
<dbReference type="OrthoDB" id="3547228at2759"/>
<dbReference type="VEuPathDB" id="FungiDB:sscle_15g105070"/>
<proteinExistence type="predicted"/>
<gene>
    <name evidence="1" type="ORF">sscle_15g105070</name>
</gene>
<dbReference type="AlphaFoldDB" id="A0A1D9QLC4"/>
<dbReference type="RefSeq" id="XP_001589713.1">
    <property type="nucleotide sequence ID" value="XM_001589663.1"/>
</dbReference>
<evidence type="ECO:0000313" key="2">
    <source>
        <dbReference type="Proteomes" id="UP000177798"/>
    </source>
</evidence>
<reference evidence="2" key="1">
    <citation type="journal article" date="2017" name="Genome Biol. Evol.">
        <title>The complete genome sequence of the phytopathogenic fungus Sclerotinia sclerotiorum reveals insights into the genome architecture of broad host range pathogens.</title>
        <authorList>
            <person name="Derbyshire M."/>
            <person name="Denton-Giles M."/>
            <person name="Hegedus D."/>
            <person name="Seifbarghy S."/>
            <person name="Rollins J."/>
            <person name="van Kan J."/>
            <person name="Seidl M.F."/>
            <person name="Faino L."/>
            <person name="Mbengue M."/>
            <person name="Navaud O."/>
            <person name="Raffaele S."/>
            <person name="Hammond-Kosack K."/>
            <person name="Heard S."/>
            <person name="Oliver R."/>
        </authorList>
    </citation>
    <scope>NUCLEOTIDE SEQUENCE [LARGE SCALE GENOMIC DNA]</scope>
    <source>
        <strain evidence="2">ATCC 18683 / 1980 / Ss-1</strain>
    </source>
</reference>
<name>A0A1D9QLC4_SCLS1</name>
<accession>A0A1D9QLC4</accession>
<evidence type="ECO:0000313" key="1">
    <source>
        <dbReference type="EMBL" id="APA15737.1"/>
    </source>
</evidence>
<protein>
    <submittedName>
        <fullName evidence="1">Uncharacterized protein</fullName>
    </submittedName>
</protein>
<dbReference type="EMBL" id="CP017828">
    <property type="protein sequence ID" value="APA15737.1"/>
    <property type="molecule type" value="Genomic_DNA"/>
</dbReference>
<dbReference type="Proteomes" id="UP000177798">
    <property type="component" value="Chromosome 15"/>
</dbReference>